<gene>
    <name evidence="3" type="ORF">SCUCBS95973_005101</name>
</gene>
<sequence length="540" mass="57258">MATSFVVISTDLRRATVKLPSGGYMIDVLEEACTKLKLNAEAYQLKYANKPISLADRISMMRLPQGAKLELVLKSKTPTAVTVGLRLPSSEAALAIPSNRVTAKVRNDTPLWKLLRHLEEADGAKQKGLNITARGVPRTSHTGPATAADSAVGSGSGQLYWETPVLKFAGRELASLSDFRKTLSQVGIDAGSHQILLDFRVSEMTLQEAMEAVQTQLEAVDAGAALAAPSTRAETTAAATAAAVAAATEPASASNIEPPQATAAPEPAPPAAEPMDVDTTFRSVPTTTMATSMTSTTTAPAAKPASDLHPVQVWSPPKAGAGMPAAASLRWTKEPESVFAPSIAQMKAHQKQLEEAGRNKRLKSDEEIEEEKREREAKAAAVSRVDVRIRFPDGYTVLWSFANGATGATLHAAVRNVLAPGVQDHAFRLAPPMSRESIQDSADSNKHDLVRHYSMRGGMVVNFLRGADVPAPPAGQAYVKPAVAALAQDIVIPQAAADDDDDDDAKERAAAASRAANDAKKANKTEAVNKMSKFLRLAKK</sequence>
<comment type="caution">
    <text evidence="3">The sequence shown here is derived from an EMBL/GenBank/DDBJ whole genome shotgun (WGS) entry which is preliminary data.</text>
</comment>
<keyword evidence="4" id="KW-1185">Reference proteome</keyword>
<feature type="domain" description="TUG ubiquitin-like" evidence="2">
    <location>
        <begin position="8"/>
        <end position="71"/>
    </location>
</feature>
<dbReference type="Proteomes" id="UP001642405">
    <property type="component" value="Unassembled WGS sequence"/>
</dbReference>
<feature type="compositionally biased region" description="Basic and acidic residues" evidence="1">
    <location>
        <begin position="351"/>
        <end position="369"/>
    </location>
</feature>
<evidence type="ECO:0000259" key="2">
    <source>
        <dbReference type="Pfam" id="PF11470"/>
    </source>
</evidence>
<organism evidence="3 4">
    <name type="scientific">Sporothrix curviconia</name>
    <dbReference type="NCBI Taxonomy" id="1260050"/>
    <lineage>
        <taxon>Eukaryota</taxon>
        <taxon>Fungi</taxon>
        <taxon>Dikarya</taxon>
        <taxon>Ascomycota</taxon>
        <taxon>Pezizomycotina</taxon>
        <taxon>Sordariomycetes</taxon>
        <taxon>Sordariomycetidae</taxon>
        <taxon>Ophiostomatales</taxon>
        <taxon>Ophiostomataceae</taxon>
        <taxon>Sporothrix</taxon>
    </lineage>
</organism>
<feature type="region of interest" description="Disordered" evidence="1">
    <location>
        <begin position="495"/>
        <end position="525"/>
    </location>
</feature>
<dbReference type="Pfam" id="PF11470">
    <property type="entry name" value="TUG-UBL1"/>
    <property type="match status" value="1"/>
</dbReference>
<proteinExistence type="predicted"/>
<dbReference type="PANTHER" id="PTHR46467:SF1">
    <property type="entry name" value="TETHER CONTAINING UBX DOMAIN FOR GLUT4"/>
    <property type="match status" value="1"/>
</dbReference>
<dbReference type="PANTHER" id="PTHR46467">
    <property type="entry name" value="TETHER CONTAINING UBX DOMAIN FOR GLUT4"/>
    <property type="match status" value="1"/>
</dbReference>
<evidence type="ECO:0000256" key="1">
    <source>
        <dbReference type="SAM" id="MobiDB-lite"/>
    </source>
</evidence>
<dbReference type="Gene3D" id="3.10.20.90">
    <property type="entry name" value="Phosphatidylinositol 3-kinase Catalytic Subunit, Chain A, domain 1"/>
    <property type="match status" value="1"/>
</dbReference>
<dbReference type="EMBL" id="CAWUHB010000027">
    <property type="protein sequence ID" value="CAK7223213.1"/>
    <property type="molecule type" value="Genomic_DNA"/>
</dbReference>
<feature type="region of interest" description="Disordered" evidence="1">
    <location>
        <begin position="249"/>
        <end position="309"/>
    </location>
</feature>
<reference evidence="3 4" key="1">
    <citation type="submission" date="2024-01" db="EMBL/GenBank/DDBJ databases">
        <authorList>
            <person name="Allen C."/>
            <person name="Tagirdzhanova G."/>
        </authorList>
    </citation>
    <scope>NUCLEOTIDE SEQUENCE [LARGE SCALE GENOMIC DNA]</scope>
</reference>
<accession>A0ABP0BU71</accession>
<protein>
    <recommendedName>
        <fullName evidence="2">TUG ubiquitin-like domain-containing protein</fullName>
    </recommendedName>
</protein>
<dbReference type="SUPFAM" id="SSF54236">
    <property type="entry name" value="Ubiquitin-like"/>
    <property type="match status" value="1"/>
</dbReference>
<evidence type="ECO:0000313" key="3">
    <source>
        <dbReference type="EMBL" id="CAK7223213.1"/>
    </source>
</evidence>
<feature type="region of interest" description="Disordered" evidence="1">
    <location>
        <begin position="350"/>
        <end position="369"/>
    </location>
</feature>
<dbReference type="InterPro" id="IPR029071">
    <property type="entry name" value="Ubiquitin-like_domsf"/>
</dbReference>
<evidence type="ECO:0000313" key="4">
    <source>
        <dbReference type="Proteomes" id="UP001642405"/>
    </source>
</evidence>
<feature type="compositionally biased region" description="Low complexity" evidence="1">
    <location>
        <begin position="249"/>
        <end position="265"/>
    </location>
</feature>
<name>A0ABP0BU71_9PEZI</name>
<dbReference type="InterPro" id="IPR021569">
    <property type="entry name" value="TUG-UBL1"/>
</dbReference>
<feature type="compositionally biased region" description="Low complexity" evidence="1">
    <location>
        <begin position="285"/>
        <end position="302"/>
    </location>
</feature>